<dbReference type="Gene3D" id="3.30.70.240">
    <property type="match status" value="1"/>
</dbReference>
<dbReference type="AlphaFoldDB" id="A0A3D2SJ46"/>
<sequence length="90" mass="10773">MTVYLITYDLNSEDRDYKTLYDEIENLGNAQRILKSVWLVKVEGMSSKAISNRLREVMDTKDLLYVVRNDDNDRQGWMYSSNWQWLKDNT</sequence>
<name>A0A3D2SJ46_9GAMM</name>
<dbReference type="GO" id="GO:0004518">
    <property type="term" value="F:nuclease activity"/>
    <property type="evidence" value="ECO:0007669"/>
    <property type="project" value="UniProtKB-KW"/>
</dbReference>
<protein>
    <submittedName>
        <fullName evidence="3">Uncharacterized protein</fullName>
    </submittedName>
</protein>
<evidence type="ECO:0000313" key="4">
    <source>
        <dbReference type="Proteomes" id="UP000263596"/>
    </source>
</evidence>
<evidence type="ECO:0000256" key="1">
    <source>
        <dbReference type="ARBA" id="ARBA00022722"/>
    </source>
</evidence>
<evidence type="ECO:0000313" key="3">
    <source>
        <dbReference type="EMBL" id="HCK29459.1"/>
    </source>
</evidence>
<dbReference type="SUPFAM" id="SSF143430">
    <property type="entry name" value="TTP0101/SSO1404-like"/>
    <property type="match status" value="1"/>
</dbReference>
<keyword evidence="2" id="KW-0378">Hydrolase</keyword>
<dbReference type="RefSeq" id="WP_049174061.1">
    <property type="nucleotide sequence ID" value="NZ_BKFK01000012.1"/>
</dbReference>
<proteinExistence type="predicted"/>
<reference evidence="3 4" key="1">
    <citation type="journal article" date="2018" name="Nat. Biotechnol.">
        <title>A standardized bacterial taxonomy based on genome phylogeny substantially revises the tree of life.</title>
        <authorList>
            <person name="Parks D.H."/>
            <person name="Chuvochina M."/>
            <person name="Waite D.W."/>
            <person name="Rinke C."/>
            <person name="Skarshewski A."/>
            <person name="Chaumeil P.A."/>
            <person name="Hugenholtz P."/>
        </authorList>
    </citation>
    <scope>NUCLEOTIDE SEQUENCE [LARGE SCALE GENOMIC DNA]</scope>
    <source>
        <strain evidence="3">UBA9669</strain>
    </source>
</reference>
<keyword evidence="1" id="KW-0540">Nuclease</keyword>
<gene>
    <name evidence="3" type="ORF">DHW29_04215</name>
</gene>
<dbReference type="InterPro" id="IPR019199">
    <property type="entry name" value="Virulence_VapD/CRISPR_Cas2"/>
</dbReference>
<comment type="caution">
    <text evidence="3">The sequence shown here is derived from an EMBL/GenBank/DDBJ whole genome shotgun (WGS) entry which is preliminary data.</text>
</comment>
<dbReference type="GO" id="GO:0016787">
    <property type="term" value="F:hydrolase activity"/>
    <property type="evidence" value="ECO:0007669"/>
    <property type="project" value="UniProtKB-KW"/>
</dbReference>
<organism evidence="3 4">
    <name type="scientific">Acinetobacter ursingii</name>
    <dbReference type="NCBI Taxonomy" id="108980"/>
    <lineage>
        <taxon>Bacteria</taxon>
        <taxon>Pseudomonadati</taxon>
        <taxon>Pseudomonadota</taxon>
        <taxon>Gammaproteobacteria</taxon>
        <taxon>Moraxellales</taxon>
        <taxon>Moraxellaceae</taxon>
        <taxon>Acinetobacter</taxon>
    </lineage>
</organism>
<dbReference type="Pfam" id="PF09827">
    <property type="entry name" value="CRISPR_Cas2"/>
    <property type="match status" value="1"/>
</dbReference>
<dbReference type="Proteomes" id="UP000263596">
    <property type="component" value="Unassembled WGS sequence"/>
</dbReference>
<accession>A0A3D2SJ46</accession>
<evidence type="ECO:0000256" key="2">
    <source>
        <dbReference type="ARBA" id="ARBA00022801"/>
    </source>
</evidence>
<dbReference type="EMBL" id="DPVE01000085">
    <property type="protein sequence ID" value="HCK29459.1"/>
    <property type="molecule type" value="Genomic_DNA"/>
</dbReference>